<accession>A0ABZ3FSV7</accession>
<organism evidence="2 3">
    <name type="scientific">Ammonicoccus fulvus</name>
    <dbReference type="NCBI Taxonomy" id="3138240"/>
    <lineage>
        <taxon>Bacteria</taxon>
        <taxon>Bacillati</taxon>
        <taxon>Actinomycetota</taxon>
        <taxon>Actinomycetes</taxon>
        <taxon>Propionibacteriales</taxon>
        <taxon>Propionibacteriaceae</taxon>
        <taxon>Ammonicoccus</taxon>
    </lineage>
</organism>
<feature type="domain" description="Elongation factor G-binding protein C-terminal treble-clef zinc-finger" evidence="1">
    <location>
        <begin position="9"/>
        <end position="159"/>
    </location>
</feature>
<dbReference type="EMBL" id="CP154795">
    <property type="protein sequence ID" value="XAN08255.1"/>
    <property type="molecule type" value="Genomic_DNA"/>
</dbReference>
<evidence type="ECO:0000313" key="3">
    <source>
        <dbReference type="Proteomes" id="UP001442841"/>
    </source>
</evidence>
<protein>
    <submittedName>
        <fullName evidence="2">FBP domain-containing protein</fullName>
    </submittedName>
</protein>
<evidence type="ECO:0000259" key="1">
    <source>
        <dbReference type="Pfam" id="PF16571"/>
    </source>
</evidence>
<reference evidence="2 3" key="1">
    <citation type="submission" date="2024-04" db="EMBL/GenBank/DDBJ databases">
        <title>Isolation of an actinomycete strain from pig manure.</title>
        <authorList>
            <person name="Gong T."/>
            <person name="Yu Z."/>
            <person name="An M."/>
            <person name="Wei C."/>
            <person name="Yang W."/>
            <person name="Liu L."/>
        </authorList>
    </citation>
    <scope>NUCLEOTIDE SEQUENCE [LARGE SCALE GENOMIC DNA]</scope>
    <source>
        <strain evidence="2 3">ZF39</strain>
    </source>
</reference>
<name>A0ABZ3FSV7_9ACTN</name>
<keyword evidence="3" id="KW-1185">Reference proteome</keyword>
<proteinExistence type="predicted"/>
<sequence>MEPLTSDVIRAAFVNGTKGEAKRMRLPSLESVPWADLDFFGWRDPQSPAAGGLALWRTGEPVAIMLRATARPASAKQGMCSFCHTFHASSDVAFMGAKLAGARGRAGNTVAAAMCSDLACSLYARKLRQPSRVQPQETIDIDARVARLVVNLDAFVAKVNDDR</sequence>
<dbReference type="Proteomes" id="UP001442841">
    <property type="component" value="Chromosome"/>
</dbReference>
<evidence type="ECO:0000313" key="2">
    <source>
        <dbReference type="EMBL" id="XAN08255.1"/>
    </source>
</evidence>
<dbReference type="Pfam" id="PF16571">
    <property type="entry name" value="FBP_C"/>
    <property type="match status" value="1"/>
</dbReference>
<dbReference type="InterPro" id="IPR032330">
    <property type="entry name" value="EF-G-binding_C"/>
</dbReference>
<dbReference type="RefSeq" id="WP_425309710.1">
    <property type="nucleotide sequence ID" value="NZ_CP154795.1"/>
</dbReference>
<gene>
    <name evidence="2" type="ORF">AADG42_13410</name>
</gene>